<proteinExistence type="predicted"/>
<feature type="domain" description="T6SS Phospholipase effector Tle1-like catalytic" evidence="2">
    <location>
        <begin position="300"/>
        <end position="382"/>
    </location>
</feature>
<sequence>MPKNILIFSDGTGQLGGMRPDQRLSNIYKMYRAMRPGPTSPISPFEQVCFYDPGLGTGESGRSSLKRLRDAVSAALGTGIDENVIDCYEKIISYYEPGDRVLLFGFSRGAYTVRAVANVMNLCGIPTAMPDGTPVPRHGDRLRKIASDAVNFVYNHGNGFSRGQEPYFSRREELGRRFRRKYASFIPGAAEDVQGNVQPHFIGVFDTVAALGNGIVLAAALSGIVVLVLALIGVILAGLHWGGVGVLGAALALILYHYAKLRWSQFKYFSPDPERPLKVTRLRDWAGIWRHGHHAVWNRRNYDKWLDSDVQFARHALAIDENRRDFPRVKWGMASEARKTTGRKPAWLKQMWFSGCHSDVGGSYPEPESRLSDIALGWMVEELRDCVPQVQINEQMLHVSPDPMGMQHAETFVFRFWRFTKKWPVKPRIVDAGFPLHPSVLTRLNAEAVSHSGEMKPYRPAQLKAHPEMKQFYE</sequence>
<feature type="domain" description="T6SS Phospholipase effector Tle1-like catalytic" evidence="2">
    <location>
        <begin position="3"/>
        <end position="213"/>
    </location>
</feature>
<dbReference type="RefSeq" id="WP_187430867.1">
    <property type="nucleotide sequence ID" value="NZ_CP143423.1"/>
</dbReference>
<name>A0ABZ2BR80_9RHOB</name>
<gene>
    <name evidence="3" type="ORF">ROLI_015900</name>
</gene>
<evidence type="ECO:0000256" key="1">
    <source>
        <dbReference type="SAM" id="Phobius"/>
    </source>
</evidence>
<evidence type="ECO:0000313" key="3">
    <source>
        <dbReference type="EMBL" id="WVX48509.1"/>
    </source>
</evidence>
<dbReference type="EMBL" id="CP143423">
    <property type="protein sequence ID" value="WVX48509.1"/>
    <property type="molecule type" value="Genomic_DNA"/>
</dbReference>
<keyword evidence="1" id="KW-0812">Transmembrane</keyword>
<feature type="transmembrane region" description="Helical" evidence="1">
    <location>
        <begin position="215"/>
        <end position="235"/>
    </location>
</feature>
<dbReference type="Pfam" id="PF09994">
    <property type="entry name" value="T6SS_Tle1-like_cat"/>
    <property type="match status" value="2"/>
</dbReference>
<dbReference type="PANTHER" id="PTHR33840">
    <property type="match status" value="1"/>
</dbReference>
<evidence type="ECO:0000259" key="2">
    <source>
        <dbReference type="Pfam" id="PF09994"/>
    </source>
</evidence>
<accession>A0ABZ2BR80</accession>
<evidence type="ECO:0000313" key="4">
    <source>
        <dbReference type="Proteomes" id="UP001318682"/>
    </source>
</evidence>
<dbReference type="PANTHER" id="PTHR33840:SF1">
    <property type="entry name" value="TLE1 PHOSPHOLIPASE DOMAIN-CONTAINING PROTEIN"/>
    <property type="match status" value="1"/>
</dbReference>
<feature type="transmembrane region" description="Helical" evidence="1">
    <location>
        <begin position="241"/>
        <end position="259"/>
    </location>
</feature>
<keyword evidence="1" id="KW-1133">Transmembrane helix</keyword>
<keyword evidence="4" id="KW-1185">Reference proteome</keyword>
<organism evidence="3 4">
    <name type="scientific">Roseobacter fucihabitans</name>
    <dbReference type="NCBI Taxonomy" id="1537242"/>
    <lineage>
        <taxon>Bacteria</taxon>
        <taxon>Pseudomonadati</taxon>
        <taxon>Pseudomonadota</taxon>
        <taxon>Alphaproteobacteria</taxon>
        <taxon>Rhodobacterales</taxon>
        <taxon>Roseobacteraceae</taxon>
        <taxon>Roseobacter</taxon>
    </lineage>
</organism>
<keyword evidence="1" id="KW-0472">Membrane</keyword>
<reference evidence="4" key="1">
    <citation type="submission" date="2024-01" db="EMBL/GenBank/DDBJ databases">
        <title>Roseobacter fucihabitans sp. nov., isolated from the brown alga Fucus spiralis.</title>
        <authorList>
            <person name="Hahnke S."/>
            <person name="Berger M."/>
            <person name="Schlingloff A."/>
            <person name="Athale I."/>
            <person name="Neumann-Schaal M."/>
            <person name="Adenaya A."/>
            <person name="Poehlein A."/>
            <person name="Daniel R."/>
            <person name="Pertersen J."/>
            <person name="Brinkhoff T."/>
        </authorList>
    </citation>
    <scope>NUCLEOTIDE SEQUENCE [LARGE SCALE GENOMIC DNA]</scope>
    <source>
        <strain evidence="4">B14</strain>
    </source>
</reference>
<dbReference type="Proteomes" id="UP001318682">
    <property type="component" value="Chromosome"/>
</dbReference>
<dbReference type="InterPro" id="IPR018712">
    <property type="entry name" value="Tle1-like_cat"/>
</dbReference>
<protein>
    <recommendedName>
        <fullName evidence="2">T6SS Phospholipase effector Tle1-like catalytic domain-containing protein</fullName>
    </recommendedName>
</protein>